<protein>
    <submittedName>
        <fullName evidence="1">Uncharacterized protein</fullName>
    </submittedName>
</protein>
<accession>A0A166VEB8</accession>
<proteinExistence type="predicted"/>
<dbReference type="Proteomes" id="UP000076532">
    <property type="component" value="Unassembled WGS sequence"/>
</dbReference>
<reference evidence="1 2" key="1">
    <citation type="journal article" date="2016" name="Mol. Biol. Evol.">
        <title>Comparative Genomics of Early-Diverging Mushroom-Forming Fungi Provides Insights into the Origins of Lignocellulose Decay Capabilities.</title>
        <authorList>
            <person name="Nagy L.G."/>
            <person name="Riley R."/>
            <person name="Tritt A."/>
            <person name="Adam C."/>
            <person name="Daum C."/>
            <person name="Floudas D."/>
            <person name="Sun H."/>
            <person name="Yadav J.S."/>
            <person name="Pangilinan J."/>
            <person name="Larsson K.H."/>
            <person name="Matsuura K."/>
            <person name="Barry K."/>
            <person name="Labutti K."/>
            <person name="Kuo R."/>
            <person name="Ohm R.A."/>
            <person name="Bhattacharya S.S."/>
            <person name="Shirouzu T."/>
            <person name="Yoshinaga Y."/>
            <person name="Martin F.M."/>
            <person name="Grigoriev I.V."/>
            <person name="Hibbett D.S."/>
        </authorList>
    </citation>
    <scope>NUCLEOTIDE SEQUENCE [LARGE SCALE GENOMIC DNA]</scope>
    <source>
        <strain evidence="1 2">CBS 109695</strain>
    </source>
</reference>
<dbReference type="AlphaFoldDB" id="A0A166VEB8"/>
<keyword evidence="2" id="KW-1185">Reference proteome</keyword>
<dbReference type="EMBL" id="KV417485">
    <property type="protein sequence ID" value="KZP32634.1"/>
    <property type="molecule type" value="Genomic_DNA"/>
</dbReference>
<sequence length="78" mass="8633">MLARAFRERVVFPTFPVTCCLVQKGAADVKHTGTLQLKSPGIVVDFLCQILCVAFRENINVLLVSRRPSDALKTGELM</sequence>
<gene>
    <name evidence="1" type="ORF">FIBSPDRAFT_848438</name>
</gene>
<organism evidence="1 2">
    <name type="scientific">Athelia psychrophila</name>
    <dbReference type="NCBI Taxonomy" id="1759441"/>
    <lineage>
        <taxon>Eukaryota</taxon>
        <taxon>Fungi</taxon>
        <taxon>Dikarya</taxon>
        <taxon>Basidiomycota</taxon>
        <taxon>Agaricomycotina</taxon>
        <taxon>Agaricomycetes</taxon>
        <taxon>Agaricomycetidae</taxon>
        <taxon>Atheliales</taxon>
        <taxon>Atheliaceae</taxon>
        <taxon>Athelia</taxon>
    </lineage>
</organism>
<evidence type="ECO:0000313" key="1">
    <source>
        <dbReference type="EMBL" id="KZP32634.1"/>
    </source>
</evidence>
<name>A0A166VEB8_9AGAM</name>
<evidence type="ECO:0000313" key="2">
    <source>
        <dbReference type="Proteomes" id="UP000076532"/>
    </source>
</evidence>